<sequence>MTDKISFSAFEKRALKERAAELRREQENKRSKKNPEADALELIAQMAPESAYMAAKIHDLVHELAPRLHAKTWYGMPAYANDDNKIVLFFQDKDKFESRYSTLGFEQYAKLDDGDVWPTAFALARWNDDVEKQVTQLIIKATASKQ</sequence>
<dbReference type="OrthoDB" id="32458at2"/>
<evidence type="ECO:0000313" key="2">
    <source>
        <dbReference type="Proteomes" id="UP000051296"/>
    </source>
</evidence>
<dbReference type="PATRIC" id="fig|1123500.6.peg.1223"/>
<dbReference type="InParanoid" id="A0A0R2G1B7"/>
<evidence type="ECO:0008006" key="3">
    <source>
        <dbReference type="Google" id="ProtNLM"/>
    </source>
</evidence>
<organism evidence="1 2">
    <name type="scientific">Weissella halotolerans DSM 20190</name>
    <dbReference type="NCBI Taxonomy" id="1123500"/>
    <lineage>
        <taxon>Bacteria</taxon>
        <taxon>Bacillati</taxon>
        <taxon>Bacillota</taxon>
        <taxon>Bacilli</taxon>
        <taxon>Lactobacillales</taxon>
        <taxon>Lactobacillaceae</taxon>
        <taxon>Weissella</taxon>
    </lineage>
</organism>
<accession>A0A0R2G1B7</accession>
<dbReference type="SUPFAM" id="SSF159888">
    <property type="entry name" value="YdhG-like"/>
    <property type="match status" value="1"/>
</dbReference>
<dbReference type="eggNOG" id="COG5646">
    <property type="taxonomic scope" value="Bacteria"/>
</dbReference>
<dbReference type="Proteomes" id="UP000051296">
    <property type="component" value="Unassembled WGS sequence"/>
</dbReference>
<proteinExistence type="predicted"/>
<dbReference type="STRING" id="1123500.GCA_000420365_01328"/>
<evidence type="ECO:0000313" key="1">
    <source>
        <dbReference type="EMBL" id="KRN30797.1"/>
    </source>
</evidence>
<dbReference type="RefSeq" id="WP_022792037.1">
    <property type="nucleotide sequence ID" value="NZ_ATUU01000005.1"/>
</dbReference>
<protein>
    <recommendedName>
        <fullName evidence="3">YdhG-like domain-containing protein</fullName>
    </recommendedName>
</protein>
<comment type="caution">
    <text evidence="1">The sequence shown here is derived from an EMBL/GenBank/DDBJ whole genome shotgun (WGS) entry which is preliminary data.</text>
</comment>
<dbReference type="EMBL" id="JQAX01000005">
    <property type="protein sequence ID" value="KRN30797.1"/>
    <property type="molecule type" value="Genomic_DNA"/>
</dbReference>
<keyword evidence="2" id="KW-1185">Reference proteome</keyword>
<name>A0A0R2G1B7_9LACO</name>
<reference evidence="1 2" key="1">
    <citation type="journal article" date="2015" name="Genome Announc.">
        <title>Expanding the biotechnology potential of lactobacilli through comparative genomics of 213 strains and associated genera.</title>
        <authorList>
            <person name="Sun Z."/>
            <person name="Harris H.M."/>
            <person name="McCann A."/>
            <person name="Guo C."/>
            <person name="Argimon S."/>
            <person name="Zhang W."/>
            <person name="Yang X."/>
            <person name="Jeffery I.B."/>
            <person name="Cooney J.C."/>
            <person name="Kagawa T.F."/>
            <person name="Liu W."/>
            <person name="Song Y."/>
            <person name="Salvetti E."/>
            <person name="Wrobel A."/>
            <person name="Rasinkangas P."/>
            <person name="Parkhill J."/>
            <person name="Rea M.C."/>
            <person name="O'Sullivan O."/>
            <person name="Ritari J."/>
            <person name="Douillard F.P."/>
            <person name="Paul Ross R."/>
            <person name="Yang R."/>
            <person name="Briner A.E."/>
            <person name="Felis G.E."/>
            <person name="de Vos W.M."/>
            <person name="Barrangou R."/>
            <person name="Klaenhammer T.R."/>
            <person name="Caufield P.W."/>
            <person name="Cui Y."/>
            <person name="Zhang H."/>
            <person name="O'Toole P.W."/>
        </authorList>
    </citation>
    <scope>NUCLEOTIDE SEQUENCE [LARGE SCALE GENOMIC DNA]</scope>
    <source>
        <strain evidence="1 2">DSM 20190</strain>
    </source>
</reference>
<gene>
    <name evidence="1" type="ORF">IV68_GL001224</name>
</gene>
<dbReference type="AlphaFoldDB" id="A0A0R2G1B7"/>